<protein>
    <submittedName>
        <fullName evidence="1">Uncharacterized protein</fullName>
    </submittedName>
</protein>
<keyword evidence="2" id="KW-1185">Reference proteome</keyword>
<evidence type="ECO:0000313" key="2">
    <source>
        <dbReference type="Proteomes" id="UP001605036"/>
    </source>
</evidence>
<dbReference type="EMBL" id="JBHFFA010000008">
    <property type="protein sequence ID" value="KAL2608203.1"/>
    <property type="molecule type" value="Genomic_DNA"/>
</dbReference>
<accession>A0ABD1XKY6</accession>
<proteinExistence type="predicted"/>
<comment type="caution">
    <text evidence="1">The sequence shown here is derived from an EMBL/GenBank/DDBJ whole genome shotgun (WGS) entry which is preliminary data.</text>
</comment>
<dbReference type="AlphaFoldDB" id="A0ABD1XKY6"/>
<reference evidence="1 2" key="1">
    <citation type="submission" date="2024-09" db="EMBL/GenBank/DDBJ databases">
        <title>Chromosome-scale assembly of Riccia fluitans.</title>
        <authorList>
            <person name="Paukszto L."/>
            <person name="Sawicki J."/>
            <person name="Karawczyk K."/>
            <person name="Piernik-Szablinska J."/>
            <person name="Szczecinska M."/>
            <person name="Mazdziarz M."/>
        </authorList>
    </citation>
    <scope>NUCLEOTIDE SEQUENCE [LARGE SCALE GENOMIC DNA]</scope>
    <source>
        <strain evidence="1">Rf_01</strain>
        <tissue evidence="1">Aerial parts of the thallus</tissue>
    </source>
</reference>
<organism evidence="1 2">
    <name type="scientific">Riccia fluitans</name>
    <dbReference type="NCBI Taxonomy" id="41844"/>
    <lineage>
        <taxon>Eukaryota</taxon>
        <taxon>Viridiplantae</taxon>
        <taxon>Streptophyta</taxon>
        <taxon>Embryophyta</taxon>
        <taxon>Marchantiophyta</taxon>
        <taxon>Marchantiopsida</taxon>
        <taxon>Marchantiidae</taxon>
        <taxon>Marchantiales</taxon>
        <taxon>Ricciaceae</taxon>
        <taxon>Riccia</taxon>
    </lineage>
</organism>
<evidence type="ECO:0000313" key="1">
    <source>
        <dbReference type="EMBL" id="KAL2608203.1"/>
    </source>
</evidence>
<name>A0ABD1XKY6_9MARC</name>
<sequence length="83" mass="9358">MNSAIPIGNLRTLYHEGEADVPAASLYPTVELGFSDAQRSKQAAWRAQDSVIPTHPIVKWPSLRRPRRPPYHSSSSFLLLQQF</sequence>
<dbReference type="Proteomes" id="UP001605036">
    <property type="component" value="Unassembled WGS sequence"/>
</dbReference>
<gene>
    <name evidence="1" type="ORF">R1flu_026776</name>
</gene>